<protein>
    <submittedName>
        <fullName evidence="1">Uncharacterized protein</fullName>
    </submittedName>
</protein>
<organism evidence="1 2">
    <name type="scientific">Labrys neptuniae</name>
    <dbReference type="NCBI Taxonomy" id="376174"/>
    <lineage>
        <taxon>Bacteria</taxon>
        <taxon>Pseudomonadati</taxon>
        <taxon>Pseudomonadota</taxon>
        <taxon>Alphaproteobacteria</taxon>
        <taxon>Hyphomicrobiales</taxon>
        <taxon>Xanthobacteraceae</taxon>
        <taxon>Labrys</taxon>
    </lineage>
</organism>
<sequence>MARLAHMLKATPRTRRMEILEAAFGSRFGRPTSSVRPKSRLAKGVGVACLFFGAAIAGGSSGALAAGIPSWLMTYVGEGQGQIALPVLQRARALYIQKASQGAVSNPCYFAMDATRPNDPGSSGGRFYIICESQHSFRAISAGHGGGRNLRGVADFSNGRRCARHFGNAQDSELTTGGSYVTAETKTSFKGYYRVAANQDAAFLRSFIQFDGVGETANARQRAIGGHAAVALKGVCLRKAPSSPYANQDGYVPFGKLVDYAGGRSNGCTSWSLGDVKQILSMVKDYPTTLYIYPEAADVSNVARAVAAGQSPARAGLYWNAACLREIGAPKYWSRQVLEPVLAQYKLDHPAPPPRPTPICEGSE</sequence>
<dbReference type="RefSeq" id="WP_367624447.1">
    <property type="nucleotide sequence ID" value="NZ_JBFNQD010000004.1"/>
</dbReference>
<proteinExistence type="predicted"/>
<keyword evidence="2" id="KW-1185">Reference proteome</keyword>
<accession>A0ABV3PMF5</accession>
<comment type="caution">
    <text evidence="1">The sequence shown here is derived from an EMBL/GenBank/DDBJ whole genome shotgun (WGS) entry which is preliminary data.</text>
</comment>
<name>A0ABV3PMF5_9HYPH</name>
<evidence type="ECO:0000313" key="2">
    <source>
        <dbReference type="Proteomes" id="UP001555786"/>
    </source>
</evidence>
<gene>
    <name evidence="1" type="ORF">ABXS05_14870</name>
</gene>
<dbReference type="EMBL" id="JBFNQD010000004">
    <property type="protein sequence ID" value="MEW9306832.1"/>
    <property type="molecule type" value="Genomic_DNA"/>
</dbReference>
<evidence type="ECO:0000313" key="1">
    <source>
        <dbReference type="EMBL" id="MEW9306832.1"/>
    </source>
</evidence>
<dbReference type="Proteomes" id="UP001555786">
    <property type="component" value="Unassembled WGS sequence"/>
</dbReference>
<reference evidence="1 2" key="1">
    <citation type="submission" date="2024-07" db="EMBL/GenBank/DDBJ databases">
        <title>Description of Labrys sedimenti sp. nov., isolated from a diclofenac-degrading enrichment culture.</title>
        <authorList>
            <person name="Tancsics A."/>
            <person name="Csepanyi A."/>
        </authorList>
    </citation>
    <scope>NUCLEOTIDE SEQUENCE [LARGE SCALE GENOMIC DNA]</scope>
    <source>
        <strain evidence="1 2">LMG 23578</strain>
    </source>
</reference>